<dbReference type="InterPro" id="IPR058245">
    <property type="entry name" value="NreC/VraR/RcsB-like_REC"/>
</dbReference>
<name>A0ABM8U595_9BURK</name>
<dbReference type="Pfam" id="PF00196">
    <property type="entry name" value="GerE"/>
    <property type="match status" value="1"/>
</dbReference>
<dbReference type="InterPro" id="IPR001789">
    <property type="entry name" value="Sig_transdc_resp-reg_receiver"/>
</dbReference>
<dbReference type="PROSITE" id="PS50043">
    <property type="entry name" value="HTH_LUXR_2"/>
    <property type="match status" value="1"/>
</dbReference>
<proteinExistence type="predicted"/>
<dbReference type="Proteomes" id="UP000789752">
    <property type="component" value="Unassembled WGS sequence"/>
</dbReference>
<evidence type="ECO:0000259" key="7">
    <source>
        <dbReference type="PROSITE" id="PS50110"/>
    </source>
</evidence>
<evidence type="ECO:0000256" key="1">
    <source>
        <dbReference type="ARBA" id="ARBA00022553"/>
    </source>
</evidence>
<dbReference type="CDD" id="cd06170">
    <property type="entry name" value="LuxR_C_like"/>
    <property type="match status" value="1"/>
</dbReference>
<evidence type="ECO:0000259" key="6">
    <source>
        <dbReference type="PROSITE" id="PS50043"/>
    </source>
</evidence>
<sequence length="235" mass="25132">MSHAFPDVSESILPSPLLVVEDEPLMQERMRGILATLGYTDEALIFAGSIGAAQALLADQPFAMALIDVGLPDGNGIDLIRSLHERDPAMPILVISAWSTEHIIVTALQAGATGYLLKERDDIEISLSVRSALRGGAPIDPFVARRILDLVGTATPSSTPEVVTAPRTVTASPLSAREIEILSLVGKGLTNREIAGLLSLSRLTVECHIKNIYKKLAVNSRTQAVFEARTHGLLP</sequence>
<dbReference type="InterPro" id="IPR039420">
    <property type="entry name" value="WalR-like"/>
</dbReference>
<dbReference type="PROSITE" id="PS00622">
    <property type="entry name" value="HTH_LUXR_1"/>
    <property type="match status" value="1"/>
</dbReference>
<evidence type="ECO:0000256" key="3">
    <source>
        <dbReference type="ARBA" id="ARBA00023125"/>
    </source>
</evidence>
<organism evidence="8 9">
    <name type="scientific">Paraburkholderia gardini</name>
    <dbReference type="NCBI Taxonomy" id="2823469"/>
    <lineage>
        <taxon>Bacteria</taxon>
        <taxon>Pseudomonadati</taxon>
        <taxon>Pseudomonadota</taxon>
        <taxon>Betaproteobacteria</taxon>
        <taxon>Burkholderiales</taxon>
        <taxon>Burkholderiaceae</taxon>
        <taxon>Paraburkholderia</taxon>
    </lineage>
</organism>
<comment type="caution">
    <text evidence="8">The sequence shown here is derived from an EMBL/GenBank/DDBJ whole genome shotgun (WGS) entry which is preliminary data.</text>
</comment>
<dbReference type="PANTHER" id="PTHR43214">
    <property type="entry name" value="TWO-COMPONENT RESPONSE REGULATOR"/>
    <property type="match status" value="1"/>
</dbReference>
<keyword evidence="1 5" id="KW-0597">Phosphoprotein</keyword>
<evidence type="ECO:0000313" key="9">
    <source>
        <dbReference type="Proteomes" id="UP000789752"/>
    </source>
</evidence>
<dbReference type="SMART" id="SM00421">
    <property type="entry name" value="HTH_LUXR"/>
    <property type="match status" value="1"/>
</dbReference>
<keyword evidence="3" id="KW-0238">DNA-binding</keyword>
<gene>
    <name evidence="8" type="primary">degU_2</name>
    <name evidence="8" type="ORF">R54767_03101</name>
</gene>
<dbReference type="InterPro" id="IPR000792">
    <property type="entry name" value="Tscrpt_reg_LuxR_C"/>
</dbReference>
<keyword evidence="2" id="KW-0805">Transcription regulation</keyword>
<dbReference type="PROSITE" id="PS50110">
    <property type="entry name" value="RESPONSE_REGULATORY"/>
    <property type="match status" value="1"/>
</dbReference>
<feature type="domain" description="HTH luxR-type" evidence="6">
    <location>
        <begin position="167"/>
        <end position="232"/>
    </location>
</feature>
<dbReference type="RefSeq" id="WP_228979629.1">
    <property type="nucleotide sequence ID" value="NZ_CAJQYY010000017.1"/>
</dbReference>
<dbReference type="SMART" id="SM00448">
    <property type="entry name" value="REC"/>
    <property type="match status" value="1"/>
</dbReference>
<dbReference type="Gene3D" id="3.40.50.2300">
    <property type="match status" value="1"/>
</dbReference>
<dbReference type="PRINTS" id="PR00038">
    <property type="entry name" value="HTHLUXR"/>
</dbReference>
<dbReference type="CDD" id="cd17535">
    <property type="entry name" value="REC_NarL-like"/>
    <property type="match status" value="1"/>
</dbReference>
<keyword evidence="4" id="KW-0804">Transcription</keyword>
<accession>A0ABM8U595</accession>
<dbReference type="Gene3D" id="1.10.10.10">
    <property type="entry name" value="Winged helix-like DNA-binding domain superfamily/Winged helix DNA-binding domain"/>
    <property type="match status" value="1"/>
</dbReference>
<evidence type="ECO:0000256" key="2">
    <source>
        <dbReference type="ARBA" id="ARBA00023015"/>
    </source>
</evidence>
<feature type="modified residue" description="4-aspartylphosphate" evidence="5">
    <location>
        <position position="68"/>
    </location>
</feature>
<dbReference type="Pfam" id="PF00072">
    <property type="entry name" value="Response_reg"/>
    <property type="match status" value="1"/>
</dbReference>
<evidence type="ECO:0000313" key="8">
    <source>
        <dbReference type="EMBL" id="CAG4904621.1"/>
    </source>
</evidence>
<reference evidence="8 9" key="1">
    <citation type="submission" date="2021-04" db="EMBL/GenBank/DDBJ databases">
        <authorList>
            <person name="Vanwijnsberghe S."/>
        </authorList>
    </citation>
    <scope>NUCLEOTIDE SEQUENCE [LARGE SCALE GENOMIC DNA]</scope>
    <source>
        <strain evidence="8 9">LMG 32171</strain>
    </source>
</reference>
<evidence type="ECO:0000256" key="5">
    <source>
        <dbReference type="PROSITE-ProRule" id="PRU00169"/>
    </source>
</evidence>
<protein>
    <submittedName>
        <fullName evidence="8">Transcriptional regulatory protein DegU</fullName>
    </submittedName>
</protein>
<dbReference type="SUPFAM" id="SSF52172">
    <property type="entry name" value="CheY-like"/>
    <property type="match status" value="1"/>
</dbReference>
<keyword evidence="9" id="KW-1185">Reference proteome</keyword>
<dbReference type="InterPro" id="IPR036388">
    <property type="entry name" value="WH-like_DNA-bd_sf"/>
</dbReference>
<dbReference type="InterPro" id="IPR011006">
    <property type="entry name" value="CheY-like_superfamily"/>
</dbReference>
<feature type="domain" description="Response regulatory" evidence="7">
    <location>
        <begin position="16"/>
        <end position="133"/>
    </location>
</feature>
<dbReference type="EMBL" id="CAJQYY010000017">
    <property type="protein sequence ID" value="CAG4904621.1"/>
    <property type="molecule type" value="Genomic_DNA"/>
</dbReference>
<evidence type="ECO:0000256" key="4">
    <source>
        <dbReference type="ARBA" id="ARBA00023163"/>
    </source>
</evidence>
<dbReference type="PANTHER" id="PTHR43214:SF41">
    <property type="entry name" value="NITRATE_NITRITE RESPONSE REGULATOR PROTEIN NARP"/>
    <property type="match status" value="1"/>
</dbReference>